<evidence type="ECO:0000313" key="2">
    <source>
        <dbReference type="EMBL" id="KAF0727510.1"/>
    </source>
</evidence>
<dbReference type="PROSITE" id="PS00028">
    <property type="entry name" value="ZINC_FINGER_C2H2_1"/>
    <property type="match status" value="1"/>
</dbReference>
<gene>
    <name evidence="2" type="ORF">FWK35_00027799</name>
</gene>
<proteinExistence type="predicted"/>
<accession>A0A6G0WJS0</accession>
<protein>
    <submittedName>
        <fullName evidence="2">C2H2-type domain-containing protein</fullName>
    </submittedName>
</protein>
<comment type="caution">
    <text evidence="2">The sequence shown here is derived from an EMBL/GenBank/DDBJ whole genome shotgun (WGS) entry which is preliminary data.</text>
</comment>
<feature type="domain" description="C2H2-type" evidence="1">
    <location>
        <begin position="34"/>
        <end position="57"/>
    </location>
</feature>
<reference evidence="2 3" key="1">
    <citation type="submission" date="2019-08" db="EMBL/GenBank/DDBJ databases">
        <title>Whole genome of Aphis craccivora.</title>
        <authorList>
            <person name="Voronova N.V."/>
            <person name="Shulinski R.S."/>
            <person name="Bandarenka Y.V."/>
            <person name="Zhorov D.G."/>
            <person name="Warner D."/>
        </authorList>
    </citation>
    <scope>NUCLEOTIDE SEQUENCE [LARGE SCALE GENOMIC DNA]</scope>
    <source>
        <strain evidence="2">180601</strain>
        <tissue evidence="2">Whole Body</tissue>
    </source>
</reference>
<dbReference type="EMBL" id="VUJU01008657">
    <property type="protein sequence ID" value="KAF0727510.1"/>
    <property type="molecule type" value="Genomic_DNA"/>
</dbReference>
<keyword evidence="3" id="KW-1185">Reference proteome</keyword>
<organism evidence="2 3">
    <name type="scientific">Aphis craccivora</name>
    <name type="common">Cowpea aphid</name>
    <dbReference type="NCBI Taxonomy" id="307492"/>
    <lineage>
        <taxon>Eukaryota</taxon>
        <taxon>Metazoa</taxon>
        <taxon>Ecdysozoa</taxon>
        <taxon>Arthropoda</taxon>
        <taxon>Hexapoda</taxon>
        <taxon>Insecta</taxon>
        <taxon>Pterygota</taxon>
        <taxon>Neoptera</taxon>
        <taxon>Paraneoptera</taxon>
        <taxon>Hemiptera</taxon>
        <taxon>Sternorrhyncha</taxon>
        <taxon>Aphidomorpha</taxon>
        <taxon>Aphidoidea</taxon>
        <taxon>Aphididae</taxon>
        <taxon>Aphidini</taxon>
        <taxon>Aphis</taxon>
        <taxon>Aphis</taxon>
    </lineage>
</organism>
<name>A0A6G0WJS0_APHCR</name>
<dbReference type="InterPro" id="IPR013087">
    <property type="entry name" value="Znf_C2H2_type"/>
</dbReference>
<sequence>MIYYLCKANVGDLQALVVHFKIIHLLKSDSAYTCLENACSQSFNCLSSFKRHVNKKHIISDHVFQNISTNTNNVDVQISKKIKLNYEPSLNLEEPFHDELTNNFNFENSTKVLYESTVKFILSLYNNNNFNISDVHYIQSGIKENILKPMAYLLKNVVNKDIKEPILLSTFNRLEKVILNPFIYCSTEYRLNKWLTDNKLMSNVQQININNELCAVNHGGEIYYNEKITKGTNFCH</sequence>
<evidence type="ECO:0000259" key="1">
    <source>
        <dbReference type="PROSITE" id="PS00028"/>
    </source>
</evidence>
<evidence type="ECO:0000313" key="3">
    <source>
        <dbReference type="Proteomes" id="UP000478052"/>
    </source>
</evidence>
<dbReference type="AlphaFoldDB" id="A0A6G0WJS0"/>
<dbReference type="Proteomes" id="UP000478052">
    <property type="component" value="Unassembled WGS sequence"/>
</dbReference>